<dbReference type="SUPFAM" id="SSF52540">
    <property type="entry name" value="P-loop containing nucleoside triphosphate hydrolases"/>
    <property type="match status" value="1"/>
</dbReference>
<gene>
    <name evidence="1" type="ORF">LCGC14_1412460</name>
</gene>
<organism evidence="1">
    <name type="scientific">marine sediment metagenome</name>
    <dbReference type="NCBI Taxonomy" id="412755"/>
    <lineage>
        <taxon>unclassified sequences</taxon>
        <taxon>metagenomes</taxon>
        <taxon>ecological metagenomes</taxon>
    </lineage>
</organism>
<reference evidence="1" key="1">
    <citation type="journal article" date="2015" name="Nature">
        <title>Complex archaea that bridge the gap between prokaryotes and eukaryotes.</title>
        <authorList>
            <person name="Spang A."/>
            <person name="Saw J.H."/>
            <person name="Jorgensen S.L."/>
            <person name="Zaremba-Niedzwiedzka K."/>
            <person name="Martijn J."/>
            <person name="Lind A.E."/>
            <person name="van Eijk R."/>
            <person name="Schleper C."/>
            <person name="Guy L."/>
            <person name="Ettema T.J."/>
        </authorList>
    </citation>
    <scope>NUCLEOTIDE SEQUENCE</scope>
</reference>
<sequence length="70" mass="8218">MKELAYKICIFGESCVGKTTLARRYLTGYFEEDIKLTYLLKIIPLNLQLLYSLKLKIQTYELVLIDYFSA</sequence>
<dbReference type="Gene3D" id="3.40.50.300">
    <property type="entry name" value="P-loop containing nucleotide triphosphate hydrolases"/>
    <property type="match status" value="1"/>
</dbReference>
<dbReference type="Pfam" id="PF08477">
    <property type="entry name" value="Roc"/>
    <property type="match status" value="1"/>
</dbReference>
<dbReference type="InterPro" id="IPR027417">
    <property type="entry name" value="P-loop_NTPase"/>
</dbReference>
<evidence type="ECO:0000313" key="1">
    <source>
        <dbReference type="EMBL" id="KKM73246.1"/>
    </source>
</evidence>
<comment type="caution">
    <text evidence="1">The sequence shown here is derived from an EMBL/GenBank/DDBJ whole genome shotgun (WGS) entry which is preliminary data.</text>
</comment>
<dbReference type="AlphaFoldDB" id="A0A0F9KEV6"/>
<accession>A0A0F9KEV6</accession>
<dbReference type="EMBL" id="LAZR01009331">
    <property type="protein sequence ID" value="KKM73246.1"/>
    <property type="molecule type" value="Genomic_DNA"/>
</dbReference>
<proteinExistence type="predicted"/>
<name>A0A0F9KEV6_9ZZZZ</name>
<protein>
    <submittedName>
        <fullName evidence="1">Uncharacterized protein</fullName>
    </submittedName>
</protein>